<comment type="caution">
    <text evidence="1">The sequence shown here is derived from an EMBL/GenBank/DDBJ whole genome shotgun (WGS) entry which is preliminary data.</text>
</comment>
<dbReference type="EMBL" id="VTOX01000006">
    <property type="protein sequence ID" value="NKE67545.1"/>
    <property type="molecule type" value="Genomic_DNA"/>
</dbReference>
<protein>
    <submittedName>
        <fullName evidence="1">Uncharacterized protein</fullName>
    </submittedName>
</protein>
<name>A0A7X6DI25_9BURK</name>
<accession>A0A7X6DI25</accession>
<gene>
    <name evidence="1" type="ORF">RAMLITH_17110</name>
</gene>
<organism evidence="1 2">
    <name type="scientific">Ramlibacter lithotrophicus</name>
    <dbReference type="NCBI Taxonomy" id="2606681"/>
    <lineage>
        <taxon>Bacteria</taxon>
        <taxon>Pseudomonadati</taxon>
        <taxon>Pseudomonadota</taxon>
        <taxon>Betaproteobacteria</taxon>
        <taxon>Burkholderiales</taxon>
        <taxon>Comamonadaceae</taxon>
        <taxon>Ramlibacter</taxon>
    </lineage>
</organism>
<keyword evidence="2" id="KW-1185">Reference proteome</keyword>
<dbReference type="Proteomes" id="UP000521868">
    <property type="component" value="Unassembled WGS sequence"/>
</dbReference>
<reference evidence="1 2" key="1">
    <citation type="journal article" date="2020" name="Nature">
        <title>Bacterial chemolithoautotrophy via manganese oxidation.</title>
        <authorList>
            <person name="Yu H."/>
            <person name="Leadbetter J.R."/>
        </authorList>
    </citation>
    <scope>NUCLEOTIDE SEQUENCE [LARGE SCALE GENOMIC DNA]</scope>
    <source>
        <strain evidence="1 2">RBP-1</strain>
    </source>
</reference>
<proteinExistence type="predicted"/>
<evidence type="ECO:0000313" key="2">
    <source>
        <dbReference type="Proteomes" id="UP000521868"/>
    </source>
</evidence>
<dbReference type="AlphaFoldDB" id="A0A7X6DI25"/>
<sequence length="137" mass="15030">MENQCTHSIQLAPLDKRCRYWAKVVRRGSPLPLPSSVLGAESIPGLYLPRGDEELFPGDVLLEGESNHHRHQRGWTYWVTYVQEDGELVRFVSGFSEQKAAAKRQGLPPELLAGSGDLAGAVRVGHALRLGLDLCGA</sequence>
<dbReference type="RefSeq" id="WP_168108663.1">
    <property type="nucleotide sequence ID" value="NZ_VTOX01000006.1"/>
</dbReference>
<evidence type="ECO:0000313" key="1">
    <source>
        <dbReference type="EMBL" id="NKE67545.1"/>
    </source>
</evidence>